<proteinExistence type="predicted"/>
<evidence type="ECO:0000313" key="1">
    <source>
        <dbReference type="EMBL" id="KAK0303013.1"/>
    </source>
</evidence>
<comment type="caution">
    <text evidence="1">The sequence shown here is derived from an EMBL/GenBank/DDBJ whole genome shotgun (WGS) entry which is preliminary data.</text>
</comment>
<reference evidence="1" key="1">
    <citation type="submission" date="2021-12" db="EMBL/GenBank/DDBJ databases">
        <title>Black yeast isolated from Biological Soil Crust.</title>
        <authorList>
            <person name="Kurbessoian T."/>
        </authorList>
    </citation>
    <scope>NUCLEOTIDE SEQUENCE</scope>
    <source>
        <strain evidence="1">CCFEE 5208</strain>
    </source>
</reference>
<gene>
    <name evidence="1" type="ORF">LTR82_017677</name>
</gene>
<dbReference type="AlphaFoldDB" id="A0AAN6J436"/>
<dbReference type="EMBL" id="JASUXU010000161">
    <property type="protein sequence ID" value="KAK0303013.1"/>
    <property type="molecule type" value="Genomic_DNA"/>
</dbReference>
<dbReference type="InterPro" id="IPR042099">
    <property type="entry name" value="ANL_N_sf"/>
</dbReference>
<evidence type="ECO:0008006" key="3">
    <source>
        <dbReference type="Google" id="ProtNLM"/>
    </source>
</evidence>
<sequence>MPIFVATTVRAWWSMGGADVISVDTLMHTPLLLVLRDPWSEFRYVLKAGIDKHDNAQDMGTATGLLAVTANGQVNEQTSLALPDGHPSMEDVTEQQHLLPAAVDYRAKHTPEKIYAALPKGDRLEDGFFDLTYTAFARAIDAAAWWLDSVLGAKSAKTKFEELATIPYVGPDEFRYVLFIHAAMKTGRKVMYPFPANTPEGLVRLLELSNSEVVLASVCHKHIWTEPLKLKPEIRPIEVPEICEFVHDKHVEPYLYERTMAEGIDDAQMLIQTSGFPGAFSGAHLDCLRGTWVRTLFGSKV</sequence>
<dbReference type="SUPFAM" id="SSF56801">
    <property type="entry name" value="Acetyl-CoA synthetase-like"/>
    <property type="match status" value="1"/>
</dbReference>
<dbReference type="Proteomes" id="UP001168146">
    <property type="component" value="Unassembled WGS sequence"/>
</dbReference>
<name>A0AAN6J436_9PEZI</name>
<accession>A0AAN6J436</accession>
<organism evidence="1 2">
    <name type="scientific">Friedmanniomyces endolithicus</name>
    <dbReference type="NCBI Taxonomy" id="329885"/>
    <lineage>
        <taxon>Eukaryota</taxon>
        <taxon>Fungi</taxon>
        <taxon>Dikarya</taxon>
        <taxon>Ascomycota</taxon>
        <taxon>Pezizomycotina</taxon>
        <taxon>Dothideomycetes</taxon>
        <taxon>Dothideomycetidae</taxon>
        <taxon>Mycosphaerellales</taxon>
        <taxon>Teratosphaeriaceae</taxon>
        <taxon>Friedmanniomyces</taxon>
    </lineage>
</organism>
<evidence type="ECO:0000313" key="2">
    <source>
        <dbReference type="Proteomes" id="UP001168146"/>
    </source>
</evidence>
<protein>
    <recommendedName>
        <fullName evidence="3">AMP-dependent synthetase/ligase domain-containing protein</fullName>
    </recommendedName>
</protein>
<dbReference type="Gene3D" id="3.40.50.12780">
    <property type="entry name" value="N-terminal domain of ligase-like"/>
    <property type="match status" value="1"/>
</dbReference>